<dbReference type="AlphaFoldDB" id="A0A0D9VIW8"/>
<dbReference type="HOGENOM" id="CLU_2797602_0_0_1"/>
<dbReference type="Gramene" id="LPERR02G21170.1">
    <property type="protein sequence ID" value="LPERR02G21170.1"/>
    <property type="gene ID" value="LPERR02G21170"/>
</dbReference>
<evidence type="ECO:0000313" key="3">
    <source>
        <dbReference type="Proteomes" id="UP000032180"/>
    </source>
</evidence>
<feature type="region of interest" description="Disordered" evidence="1">
    <location>
        <begin position="1"/>
        <end position="57"/>
    </location>
</feature>
<feature type="compositionally biased region" description="Polar residues" evidence="1">
    <location>
        <begin position="1"/>
        <end position="11"/>
    </location>
</feature>
<sequence>MIKNLESTLRSNAMPKATQFIPTPATISAPLQTKPAGSSDSKKQEEEKEREVSVDLLGGGGIMHRCRI</sequence>
<reference evidence="2 3" key="1">
    <citation type="submission" date="2012-08" db="EMBL/GenBank/DDBJ databases">
        <title>Oryza genome evolution.</title>
        <authorList>
            <person name="Wing R.A."/>
        </authorList>
    </citation>
    <scope>NUCLEOTIDE SEQUENCE</scope>
</reference>
<reference evidence="2" key="3">
    <citation type="submission" date="2015-04" db="UniProtKB">
        <authorList>
            <consortium name="EnsemblPlants"/>
        </authorList>
    </citation>
    <scope>IDENTIFICATION</scope>
</reference>
<keyword evidence="3" id="KW-1185">Reference proteome</keyword>
<name>A0A0D9VIW8_9ORYZ</name>
<dbReference type="Proteomes" id="UP000032180">
    <property type="component" value="Chromosome 2"/>
</dbReference>
<evidence type="ECO:0000256" key="1">
    <source>
        <dbReference type="SAM" id="MobiDB-lite"/>
    </source>
</evidence>
<reference evidence="3" key="2">
    <citation type="submission" date="2013-12" db="EMBL/GenBank/DDBJ databases">
        <authorList>
            <person name="Yu Y."/>
            <person name="Lee S."/>
            <person name="de Baynast K."/>
            <person name="Wissotski M."/>
            <person name="Liu L."/>
            <person name="Talag J."/>
            <person name="Goicoechea J."/>
            <person name="Angelova A."/>
            <person name="Jetty R."/>
            <person name="Kudrna D."/>
            <person name="Golser W."/>
            <person name="Rivera L."/>
            <person name="Zhang J."/>
            <person name="Wing R."/>
        </authorList>
    </citation>
    <scope>NUCLEOTIDE SEQUENCE</scope>
</reference>
<accession>A0A0D9VIW8</accession>
<proteinExistence type="predicted"/>
<evidence type="ECO:0000313" key="2">
    <source>
        <dbReference type="EnsemblPlants" id="LPERR02G21170.1"/>
    </source>
</evidence>
<feature type="compositionally biased region" description="Polar residues" evidence="1">
    <location>
        <begin position="25"/>
        <end position="39"/>
    </location>
</feature>
<dbReference type="EnsemblPlants" id="LPERR02G21170.1">
    <property type="protein sequence ID" value="LPERR02G21170.1"/>
    <property type="gene ID" value="LPERR02G21170"/>
</dbReference>
<protein>
    <submittedName>
        <fullName evidence="2">Uncharacterized protein</fullName>
    </submittedName>
</protein>
<organism evidence="2 3">
    <name type="scientific">Leersia perrieri</name>
    <dbReference type="NCBI Taxonomy" id="77586"/>
    <lineage>
        <taxon>Eukaryota</taxon>
        <taxon>Viridiplantae</taxon>
        <taxon>Streptophyta</taxon>
        <taxon>Embryophyta</taxon>
        <taxon>Tracheophyta</taxon>
        <taxon>Spermatophyta</taxon>
        <taxon>Magnoliopsida</taxon>
        <taxon>Liliopsida</taxon>
        <taxon>Poales</taxon>
        <taxon>Poaceae</taxon>
        <taxon>BOP clade</taxon>
        <taxon>Oryzoideae</taxon>
        <taxon>Oryzeae</taxon>
        <taxon>Oryzinae</taxon>
        <taxon>Leersia</taxon>
    </lineage>
</organism>
<feature type="compositionally biased region" description="Basic and acidic residues" evidence="1">
    <location>
        <begin position="40"/>
        <end position="53"/>
    </location>
</feature>